<proteinExistence type="predicted"/>
<reference evidence="2 3" key="1">
    <citation type="submission" date="2021-06" db="EMBL/GenBank/DDBJ databases">
        <authorList>
            <person name="Palmer J.M."/>
        </authorList>
    </citation>
    <scope>NUCLEOTIDE SEQUENCE [LARGE SCALE GENOMIC DNA]</scope>
    <source>
        <strain evidence="2 3">AS_MEX2019</strain>
        <tissue evidence="2">Muscle</tissue>
    </source>
</reference>
<dbReference type="Proteomes" id="UP001469553">
    <property type="component" value="Unassembled WGS sequence"/>
</dbReference>
<name>A0ABV0ZVB7_9TELE</name>
<feature type="region of interest" description="Disordered" evidence="1">
    <location>
        <begin position="1"/>
        <end position="41"/>
    </location>
</feature>
<feature type="compositionally biased region" description="Polar residues" evidence="1">
    <location>
        <begin position="159"/>
        <end position="173"/>
    </location>
</feature>
<protein>
    <submittedName>
        <fullName evidence="2">Uncharacterized protein</fullName>
    </submittedName>
</protein>
<evidence type="ECO:0000313" key="2">
    <source>
        <dbReference type="EMBL" id="MEQ2310194.1"/>
    </source>
</evidence>
<evidence type="ECO:0000313" key="3">
    <source>
        <dbReference type="Proteomes" id="UP001469553"/>
    </source>
</evidence>
<comment type="caution">
    <text evidence="2">The sequence shown here is derived from an EMBL/GenBank/DDBJ whole genome shotgun (WGS) entry which is preliminary data.</text>
</comment>
<keyword evidence="3" id="KW-1185">Reference proteome</keyword>
<accession>A0ABV0ZVB7</accession>
<gene>
    <name evidence="2" type="ORF">AMECASPLE_006379</name>
</gene>
<organism evidence="2 3">
    <name type="scientific">Ameca splendens</name>
    <dbReference type="NCBI Taxonomy" id="208324"/>
    <lineage>
        <taxon>Eukaryota</taxon>
        <taxon>Metazoa</taxon>
        <taxon>Chordata</taxon>
        <taxon>Craniata</taxon>
        <taxon>Vertebrata</taxon>
        <taxon>Euteleostomi</taxon>
        <taxon>Actinopterygii</taxon>
        <taxon>Neopterygii</taxon>
        <taxon>Teleostei</taxon>
        <taxon>Neoteleostei</taxon>
        <taxon>Acanthomorphata</taxon>
        <taxon>Ovalentaria</taxon>
        <taxon>Atherinomorphae</taxon>
        <taxon>Cyprinodontiformes</taxon>
        <taxon>Goodeidae</taxon>
        <taxon>Ameca</taxon>
    </lineage>
</organism>
<feature type="region of interest" description="Disordered" evidence="1">
    <location>
        <begin position="151"/>
        <end position="173"/>
    </location>
</feature>
<sequence length="173" mass="18890">MMKLVGKVAGRENNRKWQASRSSPNRSGFSPGPGKGGRDRIARLPACTSSYGGKLQVNPLLTHKWMFFLNAQDNFSSALFTLITSLFEVIALKAKFKKCMQDSLITSPVGIPLLSTSLGQTSGLKMRVEVDSKGCSPEPGLRDRGYSTITSRGMDHHQNPFQTLHPTVSPTPP</sequence>
<feature type="compositionally biased region" description="Polar residues" evidence="1">
    <location>
        <begin position="16"/>
        <end position="28"/>
    </location>
</feature>
<dbReference type="EMBL" id="JAHRIP010075542">
    <property type="protein sequence ID" value="MEQ2310194.1"/>
    <property type="molecule type" value="Genomic_DNA"/>
</dbReference>
<evidence type="ECO:0000256" key="1">
    <source>
        <dbReference type="SAM" id="MobiDB-lite"/>
    </source>
</evidence>